<protein>
    <submittedName>
        <fullName evidence="5">Helix-turn-helix, AraC domain-containing protein</fullName>
    </submittedName>
</protein>
<evidence type="ECO:0000256" key="1">
    <source>
        <dbReference type="ARBA" id="ARBA00023015"/>
    </source>
</evidence>
<dbReference type="STRING" id="714943.Mucpa_5568"/>
<dbReference type="GO" id="GO:0043565">
    <property type="term" value="F:sequence-specific DNA binding"/>
    <property type="evidence" value="ECO:0007669"/>
    <property type="project" value="InterPro"/>
</dbReference>
<keyword evidence="3" id="KW-0804">Transcription</keyword>
<feature type="domain" description="HTH araC/xylS-type" evidence="4">
    <location>
        <begin position="188"/>
        <end position="282"/>
    </location>
</feature>
<dbReference type="Pfam" id="PF22200">
    <property type="entry name" value="ExsA_N"/>
    <property type="match status" value="1"/>
</dbReference>
<evidence type="ECO:0000313" key="6">
    <source>
        <dbReference type="Proteomes" id="UP000002774"/>
    </source>
</evidence>
<evidence type="ECO:0000259" key="4">
    <source>
        <dbReference type="PROSITE" id="PS01124"/>
    </source>
</evidence>
<dbReference type="InterPro" id="IPR009057">
    <property type="entry name" value="Homeodomain-like_sf"/>
</dbReference>
<dbReference type="eggNOG" id="COG2207">
    <property type="taxonomic scope" value="Bacteria"/>
</dbReference>
<keyword evidence="6" id="KW-1185">Reference proteome</keyword>
<evidence type="ECO:0000256" key="3">
    <source>
        <dbReference type="ARBA" id="ARBA00023163"/>
    </source>
</evidence>
<organism evidence="5 6">
    <name type="scientific">Mucilaginibacter paludis DSM 18603</name>
    <dbReference type="NCBI Taxonomy" id="714943"/>
    <lineage>
        <taxon>Bacteria</taxon>
        <taxon>Pseudomonadati</taxon>
        <taxon>Bacteroidota</taxon>
        <taxon>Sphingobacteriia</taxon>
        <taxon>Sphingobacteriales</taxon>
        <taxon>Sphingobacteriaceae</taxon>
        <taxon>Mucilaginibacter</taxon>
    </lineage>
</organism>
<keyword evidence="1" id="KW-0805">Transcription regulation</keyword>
<dbReference type="GO" id="GO:0003700">
    <property type="term" value="F:DNA-binding transcription factor activity"/>
    <property type="evidence" value="ECO:0007669"/>
    <property type="project" value="InterPro"/>
</dbReference>
<gene>
    <name evidence="5" type="ORF">Mucpa_5568</name>
</gene>
<accession>H1YC76</accession>
<dbReference type="InterPro" id="IPR018060">
    <property type="entry name" value="HTH_AraC"/>
</dbReference>
<dbReference type="Pfam" id="PF12833">
    <property type="entry name" value="HTH_18"/>
    <property type="match status" value="1"/>
</dbReference>
<dbReference type="Proteomes" id="UP000002774">
    <property type="component" value="Chromosome"/>
</dbReference>
<name>H1YC76_9SPHI</name>
<dbReference type="PROSITE" id="PS01124">
    <property type="entry name" value="HTH_ARAC_FAMILY_2"/>
    <property type="match status" value="1"/>
</dbReference>
<dbReference type="Gene3D" id="1.10.10.60">
    <property type="entry name" value="Homeodomain-like"/>
    <property type="match status" value="2"/>
</dbReference>
<dbReference type="EMBL" id="CM001403">
    <property type="protein sequence ID" value="EHQ29639.1"/>
    <property type="molecule type" value="Genomic_DNA"/>
</dbReference>
<dbReference type="InterPro" id="IPR050204">
    <property type="entry name" value="AraC_XylS_family_regulators"/>
</dbReference>
<dbReference type="PANTHER" id="PTHR46796:SF6">
    <property type="entry name" value="ARAC SUBFAMILY"/>
    <property type="match status" value="1"/>
</dbReference>
<reference evidence="5" key="1">
    <citation type="submission" date="2011-09" db="EMBL/GenBank/DDBJ databases">
        <title>The permanent draft genome of Mucilaginibacter paludis DSM 18603.</title>
        <authorList>
            <consortium name="US DOE Joint Genome Institute (JGI-PGF)"/>
            <person name="Lucas S."/>
            <person name="Han J."/>
            <person name="Lapidus A."/>
            <person name="Bruce D."/>
            <person name="Goodwin L."/>
            <person name="Pitluck S."/>
            <person name="Peters L."/>
            <person name="Kyrpides N."/>
            <person name="Mavromatis K."/>
            <person name="Ivanova N."/>
            <person name="Mikhailova N."/>
            <person name="Held B."/>
            <person name="Detter J.C."/>
            <person name="Tapia R."/>
            <person name="Han C."/>
            <person name="Land M."/>
            <person name="Hauser L."/>
            <person name="Markowitz V."/>
            <person name="Cheng J.-F."/>
            <person name="Hugenholtz P."/>
            <person name="Woyke T."/>
            <person name="Wu D."/>
            <person name="Tindall B."/>
            <person name="Brambilla E."/>
            <person name="Klenk H.-P."/>
            <person name="Eisen J.A."/>
        </authorList>
    </citation>
    <scope>NUCLEOTIDE SEQUENCE [LARGE SCALE GENOMIC DNA]</scope>
    <source>
        <strain evidence="5">DSM 18603</strain>
    </source>
</reference>
<sequence length="282" mass="32121">MQQAPYRVVPIYNVKMTSPAEILPGVIFYSYLSAERKEKACFWNHHTLILQVSGQFTLETSAQTISMTGGEMLLIGKNQLGTITKTPLPGASYETIVISLQEDLLRRIVLEEKIEADRKYVGPPNILIPSNEFLQGYFQSIVPYARSSGAEMTDEMGILKVKEGVKLLMLAMPVLRNFLFDFSEPHKIDLEKFMINNFHFNVPVEKFAQLTGRSLAAFKRDFLKTFGAPPRQWLQDKRLHEAKHLIEIKHQKPSAIYLDLGFESLSHFSHSFKRKFGKAPTG</sequence>
<dbReference type="AlphaFoldDB" id="H1YC76"/>
<dbReference type="SUPFAM" id="SSF46689">
    <property type="entry name" value="Homeodomain-like"/>
    <property type="match status" value="1"/>
</dbReference>
<keyword evidence="2" id="KW-0238">DNA-binding</keyword>
<evidence type="ECO:0000313" key="5">
    <source>
        <dbReference type="EMBL" id="EHQ29639.1"/>
    </source>
</evidence>
<dbReference type="InterPro" id="IPR054015">
    <property type="entry name" value="ExsA-like_N"/>
</dbReference>
<evidence type="ECO:0000256" key="2">
    <source>
        <dbReference type="ARBA" id="ARBA00023125"/>
    </source>
</evidence>
<dbReference type="SMART" id="SM00342">
    <property type="entry name" value="HTH_ARAC"/>
    <property type="match status" value="1"/>
</dbReference>
<dbReference type="HOGENOM" id="CLU_073843_0_0_10"/>
<dbReference type="PANTHER" id="PTHR46796">
    <property type="entry name" value="HTH-TYPE TRANSCRIPTIONAL ACTIVATOR RHAS-RELATED"/>
    <property type="match status" value="1"/>
</dbReference>
<proteinExistence type="predicted"/>